<proteinExistence type="predicted"/>
<evidence type="ECO:0000313" key="2">
    <source>
        <dbReference type="EMBL" id="GFZ98171.1"/>
    </source>
</evidence>
<feature type="signal peptide" evidence="1">
    <location>
        <begin position="1"/>
        <end position="29"/>
    </location>
</feature>
<dbReference type="RefSeq" id="WP_229658034.1">
    <property type="nucleotide sequence ID" value="NZ_BMID01000001.1"/>
</dbReference>
<dbReference type="EMBL" id="BMID01000001">
    <property type="protein sequence ID" value="GFZ98171.1"/>
    <property type="molecule type" value="Genomic_DNA"/>
</dbReference>
<evidence type="ECO:0000256" key="1">
    <source>
        <dbReference type="SAM" id="SignalP"/>
    </source>
</evidence>
<reference evidence="3" key="1">
    <citation type="journal article" date="2019" name="Int. J. Syst. Evol. Microbiol.">
        <title>The Global Catalogue of Microorganisms (GCM) 10K type strain sequencing project: providing services to taxonomists for standard genome sequencing and annotation.</title>
        <authorList>
            <consortium name="The Broad Institute Genomics Platform"/>
            <consortium name="The Broad Institute Genome Sequencing Center for Infectious Disease"/>
            <person name="Wu L."/>
            <person name="Ma J."/>
        </authorList>
    </citation>
    <scope>NUCLEOTIDE SEQUENCE [LARGE SCALE GENOMIC DNA]</scope>
    <source>
        <strain evidence="3">CGMCC 1.15297</strain>
    </source>
</reference>
<name>A0ABQ1F2M9_9SPHN</name>
<dbReference type="Proteomes" id="UP000603317">
    <property type="component" value="Unassembled WGS sequence"/>
</dbReference>
<keyword evidence="1" id="KW-0732">Signal</keyword>
<accession>A0ABQ1F2M9</accession>
<protein>
    <recommendedName>
        <fullName evidence="4">DUF4105 domain-containing protein</fullName>
    </recommendedName>
</protein>
<comment type="caution">
    <text evidence="2">The sequence shown here is derived from an EMBL/GenBank/DDBJ whole genome shotgun (WGS) entry which is preliminary data.</text>
</comment>
<evidence type="ECO:0000313" key="3">
    <source>
        <dbReference type="Proteomes" id="UP000603317"/>
    </source>
</evidence>
<sequence>MQIRSPSFRRAILALFAAFFFALPQAAQAQVMLSFHSFNGSYFGGRYPHTFIVLEGSLETTGQKINENYGFSAKSIGPSVLMGPVEHGIFEEEQKYITSTNRHFTVQISDAMYRAVVQEMKVWRDAPGKGYDLDNRNCIHFVGRIAQMVGIKVSYPWELRRKPKEWLNHVSRLNPRLNARQIP</sequence>
<gene>
    <name evidence="2" type="ORF">GCM10010923_02850</name>
</gene>
<keyword evidence="3" id="KW-1185">Reference proteome</keyword>
<organism evidence="2 3">
    <name type="scientific">Blastomonas marina</name>
    <dbReference type="NCBI Taxonomy" id="1867408"/>
    <lineage>
        <taxon>Bacteria</taxon>
        <taxon>Pseudomonadati</taxon>
        <taxon>Pseudomonadota</taxon>
        <taxon>Alphaproteobacteria</taxon>
        <taxon>Sphingomonadales</taxon>
        <taxon>Sphingomonadaceae</taxon>
        <taxon>Blastomonas</taxon>
    </lineage>
</organism>
<evidence type="ECO:0008006" key="4">
    <source>
        <dbReference type="Google" id="ProtNLM"/>
    </source>
</evidence>
<feature type="chain" id="PRO_5045157761" description="DUF4105 domain-containing protein" evidence="1">
    <location>
        <begin position="30"/>
        <end position="183"/>
    </location>
</feature>